<evidence type="ECO:0000313" key="2">
    <source>
        <dbReference type="EMBL" id="QIV85333.1"/>
    </source>
</evidence>
<dbReference type="AlphaFoldDB" id="A0A6H0SCU2"/>
<reference evidence="2 3" key="1">
    <citation type="submission" date="2019-04" db="EMBL/GenBank/DDBJ databases">
        <title>Draft, Whole-Genome Sequence of the Anthracene-degrading Mycobacterium frederiksbergense LB501T, Isolated from a Polycyclic Aromatic Hydrocarbon (PAH)-Contaminated Soil.</title>
        <authorList>
            <person name="Augelletti F."/>
        </authorList>
    </citation>
    <scope>NUCLEOTIDE SEQUENCE [LARGE SCALE GENOMIC DNA]</scope>
    <source>
        <strain evidence="2 3">LB 501T</strain>
    </source>
</reference>
<dbReference type="Proteomes" id="UP000501849">
    <property type="component" value="Chromosome"/>
</dbReference>
<keyword evidence="1" id="KW-0732">Signal</keyword>
<feature type="signal peptide" evidence="1">
    <location>
        <begin position="1"/>
        <end position="23"/>
    </location>
</feature>
<accession>A0A6H0SCU2</accession>
<gene>
    <name evidence="2" type="ORF">EXE63_14985</name>
</gene>
<protein>
    <submittedName>
        <fullName evidence="2">Exo-alpha-sialidase</fullName>
    </submittedName>
</protein>
<dbReference type="Gene3D" id="2.130.10.10">
    <property type="entry name" value="YVTN repeat-like/Quinoprotein amine dehydrogenase"/>
    <property type="match status" value="2"/>
</dbReference>
<dbReference type="KEGG" id="mfre:EXE63_14985"/>
<evidence type="ECO:0000313" key="3">
    <source>
        <dbReference type="Proteomes" id="UP000501849"/>
    </source>
</evidence>
<evidence type="ECO:0000256" key="1">
    <source>
        <dbReference type="SAM" id="SignalP"/>
    </source>
</evidence>
<dbReference type="SUPFAM" id="SSF110296">
    <property type="entry name" value="Oligoxyloglucan reducing end-specific cellobiohydrolase"/>
    <property type="match status" value="1"/>
</dbReference>
<proteinExistence type="predicted"/>
<dbReference type="CDD" id="cd15482">
    <property type="entry name" value="Sialidase_non-viral"/>
    <property type="match status" value="1"/>
</dbReference>
<dbReference type="NCBIfam" id="NF045728">
    <property type="entry name" value="glycosyl_F510_1955"/>
    <property type="match status" value="1"/>
</dbReference>
<organism evidence="2 3">
    <name type="scientific">Mycolicibacterium frederiksbergense</name>
    <dbReference type="NCBI Taxonomy" id="117567"/>
    <lineage>
        <taxon>Bacteria</taxon>
        <taxon>Bacillati</taxon>
        <taxon>Actinomycetota</taxon>
        <taxon>Actinomycetes</taxon>
        <taxon>Mycobacteriales</taxon>
        <taxon>Mycobacteriaceae</taxon>
        <taxon>Mycolicibacterium</taxon>
    </lineage>
</organism>
<dbReference type="RefSeq" id="WP_168145595.1">
    <property type="nucleotide sequence ID" value="NZ_CBCSDT010000050.1"/>
</dbReference>
<dbReference type="InterPro" id="IPR015943">
    <property type="entry name" value="WD40/YVTN_repeat-like_dom_sf"/>
</dbReference>
<dbReference type="EMBL" id="CP038799">
    <property type="protein sequence ID" value="QIV85333.1"/>
    <property type="molecule type" value="Genomic_DNA"/>
</dbReference>
<feature type="chain" id="PRO_5026022539" evidence="1">
    <location>
        <begin position="24"/>
        <end position="280"/>
    </location>
</feature>
<sequence length="280" mass="29517">MQLRTFIAAILTGALAAACSSNAPDSGPAIVPGMVHIHGLGINPANESLYVASHYGLFAVESGQAPQRVGDLAQDFMGFTVTGPDEFLASGHPDPADRQQPPHLGLIKSSDAGRSWESLSLHGSADFHALEYRHGRVYGHDSQSGTVMVSLDQQSWQRRAEVFASDLAVSPADADEILATTRQGLLRSNDGARTFATVNGAPALVLVSWPERGPLLGVDLEGSLYTSTDNGQTWQPRHTLNAKPQALLAAGDGQVYIATDSAIYTSTDDGATVNVLTAVE</sequence>
<name>A0A6H0SCU2_9MYCO</name>
<dbReference type="InterPro" id="IPR054817">
    <property type="entry name" value="Glycosyl_F510_1955-like"/>
</dbReference>
<dbReference type="PROSITE" id="PS51257">
    <property type="entry name" value="PROKAR_LIPOPROTEIN"/>
    <property type="match status" value="1"/>
</dbReference>
<keyword evidence="3" id="KW-1185">Reference proteome</keyword>